<keyword evidence="1" id="KW-0805">Transcription regulation</keyword>
<keyword evidence="3" id="KW-0804">Transcription</keyword>
<dbReference type="EMBL" id="JABZGT010000007">
    <property type="protein sequence ID" value="MBF4808704.1"/>
    <property type="molecule type" value="Genomic_DNA"/>
</dbReference>
<name>A0A930VZI0_9ACTN</name>
<dbReference type="PANTHER" id="PTHR43280">
    <property type="entry name" value="ARAC-FAMILY TRANSCRIPTIONAL REGULATOR"/>
    <property type="match status" value="1"/>
</dbReference>
<evidence type="ECO:0000313" key="5">
    <source>
        <dbReference type="EMBL" id="MBF4808704.1"/>
    </source>
</evidence>
<dbReference type="Proteomes" id="UP000772566">
    <property type="component" value="Unassembled WGS sequence"/>
</dbReference>
<dbReference type="GO" id="GO:0043565">
    <property type="term" value="F:sequence-specific DNA binding"/>
    <property type="evidence" value="ECO:0007669"/>
    <property type="project" value="InterPro"/>
</dbReference>
<evidence type="ECO:0000256" key="3">
    <source>
        <dbReference type="ARBA" id="ARBA00023163"/>
    </source>
</evidence>
<dbReference type="InterPro" id="IPR009057">
    <property type="entry name" value="Homeodomain-like_sf"/>
</dbReference>
<proteinExistence type="predicted"/>
<protein>
    <submittedName>
        <fullName evidence="5">Helix-turn-helix transcriptional regulator</fullName>
    </submittedName>
</protein>
<dbReference type="InterPro" id="IPR018060">
    <property type="entry name" value="HTH_AraC"/>
</dbReference>
<evidence type="ECO:0000256" key="2">
    <source>
        <dbReference type="ARBA" id="ARBA00023125"/>
    </source>
</evidence>
<reference evidence="5" key="1">
    <citation type="submission" date="2020-04" db="EMBL/GenBank/DDBJ databases">
        <title>Deep metagenomics examines the oral microbiome during advanced dental caries in children, revealing novel taxa and co-occurrences with host molecules.</title>
        <authorList>
            <person name="Baker J.L."/>
            <person name="Morton J.T."/>
            <person name="Dinis M."/>
            <person name="Alvarez R."/>
            <person name="Tran N.C."/>
            <person name="Knight R."/>
            <person name="Edlund A."/>
        </authorList>
    </citation>
    <scope>NUCLEOTIDE SEQUENCE</scope>
    <source>
        <strain evidence="5">JCVI_22A_bin.2</strain>
    </source>
</reference>
<accession>A0A930VZI0</accession>
<dbReference type="AlphaFoldDB" id="A0A930VZI0"/>
<dbReference type="GO" id="GO:0003700">
    <property type="term" value="F:DNA-binding transcription factor activity"/>
    <property type="evidence" value="ECO:0007669"/>
    <property type="project" value="InterPro"/>
</dbReference>
<evidence type="ECO:0000259" key="4">
    <source>
        <dbReference type="PROSITE" id="PS01124"/>
    </source>
</evidence>
<dbReference type="SMART" id="SM00342">
    <property type="entry name" value="HTH_ARAC"/>
    <property type="match status" value="1"/>
</dbReference>
<dbReference type="PANTHER" id="PTHR43280:SF2">
    <property type="entry name" value="HTH-TYPE TRANSCRIPTIONAL REGULATOR EXSA"/>
    <property type="match status" value="1"/>
</dbReference>
<gene>
    <name evidence="5" type="ORF">HXK23_00500</name>
</gene>
<dbReference type="PROSITE" id="PS01124">
    <property type="entry name" value="HTH_ARAC_FAMILY_2"/>
    <property type="match status" value="1"/>
</dbReference>
<dbReference type="Pfam" id="PF12833">
    <property type="entry name" value="HTH_18"/>
    <property type="match status" value="1"/>
</dbReference>
<dbReference type="InterPro" id="IPR018062">
    <property type="entry name" value="HTH_AraC-typ_CS"/>
</dbReference>
<feature type="domain" description="HTH araC/xylS-type" evidence="4">
    <location>
        <begin position="170"/>
        <end position="271"/>
    </location>
</feature>
<keyword evidence="2" id="KW-0238">DNA-binding</keyword>
<dbReference type="PROSITE" id="PS00041">
    <property type="entry name" value="HTH_ARAC_FAMILY_1"/>
    <property type="match status" value="1"/>
</dbReference>
<dbReference type="SUPFAM" id="SSF46689">
    <property type="entry name" value="Homeodomain-like"/>
    <property type="match status" value="1"/>
</dbReference>
<dbReference type="Gene3D" id="1.10.10.60">
    <property type="entry name" value="Homeodomain-like"/>
    <property type="match status" value="2"/>
</dbReference>
<evidence type="ECO:0000313" key="6">
    <source>
        <dbReference type="Proteomes" id="UP000772566"/>
    </source>
</evidence>
<comment type="caution">
    <text evidence="5">The sequence shown here is derived from an EMBL/GenBank/DDBJ whole genome shotgun (WGS) entry which is preliminary data.</text>
</comment>
<organism evidence="5 6">
    <name type="scientific">Lancefieldella parvula</name>
    <dbReference type="NCBI Taxonomy" id="1382"/>
    <lineage>
        <taxon>Bacteria</taxon>
        <taxon>Bacillati</taxon>
        <taxon>Actinomycetota</taxon>
        <taxon>Coriobacteriia</taxon>
        <taxon>Coriobacteriales</taxon>
        <taxon>Atopobiaceae</taxon>
        <taxon>Lancefieldella</taxon>
    </lineage>
</organism>
<sequence length="273" mass="30826">MSEKRLTQALQNILANGNSLAQGDASNVILSAHYETEESANPHIRGFFTLTSAFDLANLGQFSTKPYGDDIVSLSILARKNYFGSFLFFLMPSSEDFFTFTTNLISNKNTLPQNIHPADIEQIYTLYTQIIITYSERKPNWEAIVTSLLIALITCLSPDAHYTLTPGNTNETVALILNEITAHSESITLAKLSEKYSYTPTYLSELLRQKCGKTFSELVLEQRMERAKTLLIHTKLPVSTISSMIGYGGTTEFYRKFKDYFSLTPREMRSETF</sequence>
<evidence type="ECO:0000256" key="1">
    <source>
        <dbReference type="ARBA" id="ARBA00023015"/>
    </source>
</evidence>